<dbReference type="InterPro" id="IPR019874">
    <property type="entry name" value="RF_methyltr_PrmC"/>
</dbReference>
<dbReference type="InterPro" id="IPR002052">
    <property type="entry name" value="DNA_methylase_N6_adenine_CS"/>
</dbReference>
<evidence type="ECO:0000259" key="7">
    <source>
        <dbReference type="Pfam" id="PF05175"/>
    </source>
</evidence>
<evidence type="ECO:0000256" key="5">
    <source>
        <dbReference type="HAMAP-Rule" id="MF_02126"/>
    </source>
</evidence>
<organism evidence="9 10">
    <name type="scientific">Anaerocolumna aminovalerica</name>
    <dbReference type="NCBI Taxonomy" id="1527"/>
    <lineage>
        <taxon>Bacteria</taxon>
        <taxon>Bacillati</taxon>
        <taxon>Bacillota</taxon>
        <taxon>Clostridia</taxon>
        <taxon>Lachnospirales</taxon>
        <taxon>Lachnospiraceae</taxon>
        <taxon>Anaerocolumna</taxon>
    </lineage>
</organism>
<feature type="domain" description="Methyltransferase small" evidence="7">
    <location>
        <begin position="98"/>
        <end position="188"/>
    </location>
</feature>
<evidence type="ECO:0000256" key="1">
    <source>
        <dbReference type="ARBA" id="ARBA00022603"/>
    </source>
</evidence>
<dbReference type="InterPro" id="IPR029063">
    <property type="entry name" value="SAM-dependent_MTases_sf"/>
</dbReference>
<feature type="binding site" evidence="5">
    <location>
        <position position="182"/>
    </location>
    <ligand>
        <name>S-adenosyl-L-methionine</name>
        <dbReference type="ChEBI" id="CHEBI:59789"/>
    </ligand>
</feature>
<feature type="domain" description="Release factor glutamine methyltransferase N-terminal" evidence="8">
    <location>
        <begin position="7"/>
        <end position="76"/>
    </location>
</feature>
<evidence type="ECO:0000256" key="6">
    <source>
        <dbReference type="SAM" id="Coils"/>
    </source>
</evidence>
<dbReference type="Proteomes" id="UP000198806">
    <property type="component" value="Unassembled WGS sequence"/>
</dbReference>
<dbReference type="PROSITE" id="PS00092">
    <property type="entry name" value="N6_MTASE"/>
    <property type="match status" value="1"/>
</dbReference>
<accession>A0A1I5GZZ3</accession>
<comment type="caution">
    <text evidence="5">Lacks conserved residue(s) required for the propagation of feature annotation.</text>
</comment>
<dbReference type="NCBIfam" id="TIGR03534">
    <property type="entry name" value="RF_mod_PrmC"/>
    <property type="match status" value="1"/>
</dbReference>
<comment type="catalytic activity">
    <reaction evidence="4 5">
        <text>L-glutaminyl-[peptide chain release factor] + S-adenosyl-L-methionine = N(5)-methyl-L-glutaminyl-[peptide chain release factor] + S-adenosyl-L-homocysteine + H(+)</text>
        <dbReference type="Rhea" id="RHEA:42896"/>
        <dbReference type="Rhea" id="RHEA-COMP:10271"/>
        <dbReference type="Rhea" id="RHEA-COMP:10272"/>
        <dbReference type="ChEBI" id="CHEBI:15378"/>
        <dbReference type="ChEBI" id="CHEBI:30011"/>
        <dbReference type="ChEBI" id="CHEBI:57856"/>
        <dbReference type="ChEBI" id="CHEBI:59789"/>
        <dbReference type="ChEBI" id="CHEBI:61891"/>
        <dbReference type="EC" id="2.1.1.297"/>
    </reaction>
</comment>
<dbReference type="Gene3D" id="3.40.50.150">
    <property type="entry name" value="Vaccinia Virus protein VP39"/>
    <property type="match status" value="1"/>
</dbReference>
<dbReference type="Pfam" id="PF05175">
    <property type="entry name" value="MTS"/>
    <property type="match status" value="1"/>
</dbReference>
<feature type="binding site" evidence="5">
    <location>
        <position position="141"/>
    </location>
    <ligand>
        <name>S-adenosyl-L-methionine</name>
        <dbReference type="ChEBI" id="CHEBI:59789"/>
    </ligand>
</feature>
<feature type="binding site" evidence="5">
    <location>
        <begin position="182"/>
        <end position="185"/>
    </location>
    <ligand>
        <name>substrate</name>
    </ligand>
</feature>
<dbReference type="OrthoDB" id="9800643at2"/>
<dbReference type="PANTHER" id="PTHR18895">
    <property type="entry name" value="HEMK METHYLTRANSFERASE"/>
    <property type="match status" value="1"/>
</dbReference>
<feature type="coiled-coil region" evidence="6">
    <location>
        <begin position="140"/>
        <end position="167"/>
    </location>
</feature>
<dbReference type="HAMAP" id="MF_02126">
    <property type="entry name" value="RF_methyltr_PrmC"/>
    <property type="match status" value="1"/>
</dbReference>
<protein>
    <recommendedName>
        <fullName evidence="5">Release factor glutamine methyltransferase</fullName>
        <shortName evidence="5">RF MTase</shortName>
        <ecNumber evidence="5">2.1.1.297</ecNumber>
    </recommendedName>
    <alternativeName>
        <fullName evidence="5">N5-glutamine methyltransferase PrmC</fullName>
    </alternativeName>
    <alternativeName>
        <fullName evidence="5">Protein-(glutamine-N5) MTase PrmC</fullName>
    </alternativeName>
    <alternativeName>
        <fullName evidence="5">Protein-glutamine N-methyltransferase PrmC</fullName>
    </alternativeName>
</protein>
<keyword evidence="3 5" id="KW-0949">S-adenosyl-L-methionine</keyword>
<dbReference type="STRING" id="1527.SAMN04489757_12440"/>
<dbReference type="RefSeq" id="WP_091687386.1">
    <property type="nucleotide sequence ID" value="NZ_BAABFM010000035.1"/>
</dbReference>
<reference evidence="9 10" key="1">
    <citation type="submission" date="2016-10" db="EMBL/GenBank/DDBJ databases">
        <authorList>
            <person name="de Groot N.N."/>
        </authorList>
    </citation>
    <scope>NUCLEOTIDE SEQUENCE [LARGE SCALE GENOMIC DNA]</scope>
    <source>
        <strain evidence="9 10">DSM 1283</strain>
    </source>
</reference>
<dbReference type="InterPro" id="IPR050320">
    <property type="entry name" value="N5-glutamine_MTase"/>
</dbReference>
<keyword evidence="1 5" id="KW-0489">Methyltransferase</keyword>
<keyword evidence="6" id="KW-0175">Coiled coil</keyword>
<dbReference type="CDD" id="cd02440">
    <property type="entry name" value="AdoMet_MTases"/>
    <property type="match status" value="1"/>
</dbReference>
<proteinExistence type="inferred from homology"/>
<dbReference type="EMBL" id="FOWD01000024">
    <property type="protein sequence ID" value="SFO41628.1"/>
    <property type="molecule type" value="Genomic_DNA"/>
</dbReference>
<keyword evidence="10" id="KW-1185">Reference proteome</keyword>
<dbReference type="GO" id="GO:0003676">
    <property type="term" value="F:nucleic acid binding"/>
    <property type="evidence" value="ECO:0007669"/>
    <property type="project" value="InterPro"/>
</dbReference>
<name>A0A1I5GZZ3_9FIRM</name>
<comment type="similarity">
    <text evidence="5">Belongs to the protein N5-glutamine methyltransferase family. PrmC subfamily.</text>
</comment>
<dbReference type="EC" id="2.1.1.297" evidence="5"/>
<evidence type="ECO:0000256" key="2">
    <source>
        <dbReference type="ARBA" id="ARBA00022679"/>
    </source>
</evidence>
<dbReference type="GO" id="GO:0032259">
    <property type="term" value="P:methylation"/>
    <property type="evidence" value="ECO:0007669"/>
    <property type="project" value="UniProtKB-KW"/>
</dbReference>
<keyword evidence="2 5" id="KW-0808">Transferase</keyword>
<dbReference type="NCBIfam" id="TIGR00536">
    <property type="entry name" value="hemK_fam"/>
    <property type="match status" value="1"/>
</dbReference>
<comment type="function">
    <text evidence="5">Methylates the class 1 translation termination release factors RF1/PrfA and RF2/PrfB on the glutamine residue of the universally conserved GGQ motif.</text>
</comment>
<dbReference type="InterPro" id="IPR007848">
    <property type="entry name" value="Small_mtfrase_dom"/>
</dbReference>
<dbReference type="Gene3D" id="1.10.8.10">
    <property type="entry name" value="DNA helicase RuvA subunit, C-terminal domain"/>
    <property type="match status" value="1"/>
</dbReference>
<dbReference type="InterPro" id="IPR040758">
    <property type="entry name" value="PrmC_N"/>
</dbReference>
<sequence length="283" mass="32312">MKTLENALQEGRKFLKEKQIADSDIDAWYLLSFLFKMDRARYLMHSSMPISQVEYHEYMELVKKRGNHIPLQHITGEQEFMGLNFKVSKDVLIPRQDTEILVQEVLKTAEGKNVLDMCTGSGCIIISLDKLGNIKSGVGVDISEAALKIANENNTRLETKVQFLQSNLFEQVRGKYDIIVSNPPYIPTSDIETLMDEVKEHEPPIALDGKEDGLYFYRCILSEGTEYMNPGGFIFFEIGWDQGMAVSRLLKEKGFQDIRIIKDLAGLDRVVTGRYVNQEEPFT</sequence>
<dbReference type="GO" id="GO:0102559">
    <property type="term" value="F:peptide chain release factor N(5)-glutamine methyltransferase activity"/>
    <property type="evidence" value="ECO:0007669"/>
    <property type="project" value="UniProtKB-EC"/>
</dbReference>
<evidence type="ECO:0000313" key="9">
    <source>
        <dbReference type="EMBL" id="SFO41628.1"/>
    </source>
</evidence>
<evidence type="ECO:0000256" key="4">
    <source>
        <dbReference type="ARBA" id="ARBA00048391"/>
    </source>
</evidence>
<dbReference type="PANTHER" id="PTHR18895:SF74">
    <property type="entry name" value="MTRF1L RELEASE FACTOR GLUTAMINE METHYLTRANSFERASE"/>
    <property type="match status" value="1"/>
</dbReference>
<evidence type="ECO:0000259" key="8">
    <source>
        <dbReference type="Pfam" id="PF17827"/>
    </source>
</evidence>
<dbReference type="SUPFAM" id="SSF53335">
    <property type="entry name" value="S-adenosyl-L-methionine-dependent methyltransferases"/>
    <property type="match status" value="1"/>
</dbReference>
<dbReference type="AlphaFoldDB" id="A0A1I5GZZ3"/>
<gene>
    <name evidence="5" type="primary">prmC</name>
    <name evidence="9" type="ORF">SAMN04489757_12440</name>
</gene>
<dbReference type="Pfam" id="PF17827">
    <property type="entry name" value="PrmC_N"/>
    <property type="match status" value="1"/>
</dbReference>
<dbReference type="InterPro" id="IPR004556">
    <property type="entry name" value="HemK-like"/>
</dbReference>
<evidence type="ECO:0000256" key="3">
    <source>
        <dbReference type="ARBA" id="ARBA00022691"/>
    </source>
</evidence>
<evidence type="ECO:0000313" key="10">
    <source>
        <dbReference type="Proteomes" id="UP000198806"/>
    </source>
</evidence>